<accession>A0ABP6WPT3</accession>
<keyword evidence="2" id="KW-1185">Reference proteome</keyword>
<evidence type="ECO:0000313" key="1">
    <source>
        <dbReference type="EMBL" id="GAA3554206.1"/>
    </source>
</evidence>
<protein>
    <submittedName>
        <fullName evidence="1">Uncharacterized protein</fullName>
    </submittedName>
</protein>
<dbReference type="Proteomes" id="UP001500689">
    <property type="component" value="Unassembled WGS sequence"/>
</dbReference>
<organism evidence="1 2">
    <name type="scientific">Amycolatopsis ultiminotia</name>
    <dbReference type="NCBI Taxonomy" id="543629"/>
    <lineage>
        <taxon>Bacteria</taxon>
        <taxon>Bacillati</taxon>
        <taxon>Actinomycetota</taxon>
        <taxon>Actinomycetes</taxon>
        <taxon>Pseudonocardiales</taxon>
        <taxon>Pseudonocardiaceae</taxon>
        <taxon>Amycolatopsis</taxon>
    </lineage>
</organism>
<comment type="caution">
    <text evidence="1">The sequence shown here is derived from an EMBL/GenBank/DDBJ whole genome shotgun (WGS) entry which is preliminary data.</text>
</comment>
<name>A0ABP6WPT3_9PSEU</name>
<gene>
    <name evidence="1" type="ORF">GCM10022222_42330</name>
</gene>
<evidence type="ECO:0000313" key="2">
    <source>
        <dbReference type="Proteomes" id="UP001500689"/>
    </source>
</evidence>
<dbReference type="RefSeq" id="WP_344862340.1">
    <property type="nucleotide sequence ID" value="NZ_BAAAZN010000008.1"/>
</dbReference>
<proteinExistence type="predicted"/>
<dbReference type="EMBL" id="BAAAZN010000008">
    <property type="protein sequence ID" value="GAA3554206.1"/>
    <property type="molecule type" value="Genomic_DNA"/>
</dbReference>
<sequence>MDHMLAQIHLRLGDLEEAEHLAASSVRIWAEGQRRDGAQARVTLAALHATTGEAAGAALASAAIDGVDGLQSSRAFHTLDPLHDALAARNSDLERRIMTLTAPDTSA</sequence>
<reference evidence="2" key="1">
    <citation type="journal article" date="2019" name="Int. J. Syst. Evol. Microbiol.">
        <title>The Global Catalogue of Microorganisms (GCM) 10K type strain sequencing project: providing services to taxonomists for standard genome sequencing and annotation.</title>
        <authorList>
            <consortium name="The Broad Institute Genomics Platform"/>
            <consortium name="The Broad Institute Genome Sequencing Center for Infectious Disease"/>
            <person name="Wu L."/>
            <person name="Ma J."/>
        </authorList>
    </citation>
    <scope>NUCLEOTIDE SEQUENCE [LARGE SCALE GENOMIC DNA]</scope>
    <source>
        <strain evidence="2">JCM 16898</strain>
    </source>
</reference>